<dbReference type="RefSeq" id="WP_136942281.1">
    <property type="nucleotide sequence ID" value="NZ_SWKR01000002.1"/>
</dbReference>
<proteinExistence type="predicted"/>
<dbReference type="EMBL" id="SWKR01000002">
    <property type="protein sequence ID" value="TKD50340.1"/>
    <property type="molecule type" value="Genomic_DNA"/>
</dbReference>
<dbReference type="PANTHER" id="PTHR36837">
    <property type="entry name" value="POLY(3-HYDROXYALKANOATE) POLYMERASE SUBUNIT PHAC"/>
    <property type="match status" value="1"/>
</dbReference>
<sequence>MTASCLSPINVAPQQAPRPLPLFLALLQHETRDAPEIRARALAGLAAYQAAPRDIPPAPLPVVATAGHATLRRYSNDGTPLVVVPSIINPPQVLDLAPDRSLLRWLAGRGFAAHMIDWGTPEPADRGRDLVAHVTDLLLPLLRSIGGAPLLAGYCLGGTLALAAAAHTPVSGVALIAAPWRFAGFGEAARARIADLWAAAEPTCAALGLVPMEVLQSGFWQLDPARIVAKFARFAGLDPASNAARDFVMLEDWANGGAPLTYAAGRQLFDDLFDADLPGTGRWHVGGRIVDPAALDCPLIEFVSASDRIVPAASAIGLADRRVLSAGHVGMIVGRHARAQLWEPLADWLTSAAAPR</sequence>
<dbReference type="SUPFAM" id="SSF53474">
    <property type="entry name" value="alpha/beta-Hydrolases"/>
    <property type="match status" value="1"/>
</dbReference>
<gene>
    <name evidence="1" type="ORF">FBR43_05875</name>
</gene>
<reference evidence="1 2" key="1">
    <citation type="submission" date="2019-04" db="EMBL/GenBank/DDBJ databases">
        <authorList>
            <person name="Yang Y."/>
            <person name="Wei D."/>
        </authorList>
    </citation>
    <scope>NUCLEOTIDE SEQUENCE [LARGE SCALE GENOMIC DNA]</scope>
    <source>
        <strain evidence="1 2">L-1-4w-11</strain>
    </source>
</reference>
<dbReference type="Proteomes" id="UP000309138">
    <property type="component" value="Unassembled WGS sequence"/>
</dbReference>
<dbReference type="PANTHER" id="PTHR36837:SF4">
    <property type="entry name" value="BLR0908 PROTEIN"/>
    <property type="match status" value="1"/>
</dbReference>
<dbReference type="InterPro" id="IPR051321">
    <property type="entry name" value="PHA/PHB_synthase"/>
</dbReference>
<dbReference type="InterPro" id="IPR029058">
    <property type="entry name" value="AB_hydrolase_fold"/>
</dbReference>
<dbReference type="OrthoDB" id="9767934at2"/>
<keyword evidence="1" id="KW-0378">Hydrolase</keyword>
<dbReference type="AlphaFoldDB" id="A0A4U1L2A1"/>
<organism evidence="1 2">
    <name type="scientific">Sphingomonas baiyangensis</name>
    <dbReference type="NCBI Taxonomy" id="2572576"/>
    <lineage>
        <taxon>Bacteria</taxon>
        <taxon>Pseudomonadati</taxon>
        <taxon>Pseudomonadota</taxon>
        <taxon>Alphaproteobacteria</taxon>
        <taxon>Sphingomonadales</taxon>
        <taxon>Sphingomonadaceae</taxon>
        <taxon>Sphingomonas</taxon>
    </lineage>
</organism>
<evidence type="ECO:0000313" key="2">
    <source>
        <dbReference type="Proteomes" id="UP000309138"/>
    </source>
</evidence>
<protein>
    <submittedName>
        <fullName evidence="1">Alpha/beta hydrolase</fullName>
    </submittedName>
</protein>
<accession>A0A4U1L2A1</accession>
<dbReference type="GO" id="GO:0016787">
    <property type="term" value="F:hydrolase activity"/>
    <property type="evidence" value="ECO:0007669"/>
    <property type="project" value="UniProtKB-KW"/>
</dbReference>
<name>A0A4U1L2A1_9SPHN</name>
<evidence type="ECO:0000313" key="1">
    <source>
        <dbReference type="EMBL" id="TKD50340.1"/>
    </source>
</evidence>
<dbReference type="Gene3D" id="3.40.50.1820">
    <property type="entry name" value="alpha/beta hydrolase"/>
    <property type="match status" value="1"/>
</dbReference>
<keyword evidence="2" id="KW-1185">Reference proteome</keyword>
<comment type="caution">
    <text evidence="1">The sequence shown here is derived from an EMBL/GenBank/DDBJ whole genome shotgun (WGS) entry which is preliminary data.</text>
</comment>